<dbReference type="AlphaFoldDB" id="A0AA85EM79"/>
<protein>
    <submittedName>
        <fullName evidence="2">Uncharacterized protein</fullName>
    </submittedName>
</protein>
<evidence type="ECO:0000313" key="2">
    <source>
        <dbReference type="WBParaSite" id="SRDH1_14650.1"/>
    </source>
</evidence>
<dbReference type="WBParaSite" id="SRDH1_14650.1">
    <property type="protein sequence ID" value="SRDH1_14650.1"/>
    <property type="gene ID" value="SRDH1_14650"/>
</dbReference>
<keyword evidence="1" id="KW-1185">Reference proteome</keyword>
<proteinExistence type="predicted"/>
<name>A0AA85EM79_9TREM</name>
<evidence type="ECO:0000313" key="1">
    <source>
        <dbReference type="Proteomes" id="UP000050792"/>
    </source>
</evidence>
<accession>A0AA85EM79</accession>
<organism evidence="1 2">
    <name type="scientific">Schistosoma rodhaini</name>
    <dbReference type="NCBI Taxonomy" id="6188"/>
    <lineage>
        <taxon>Eukaryota</taxon>
        <taxon>Metazoa</taxon>
        <taxon>Spiralia</taxon>
        <taxon>Lophotrochozoa</taxon>
        <taxon>Platyhelminthes</taxon>
        <taxon>Trematoda</taxon>
        <taxon>Digenea</taxon>
        <taxon>Strigeidida</taxon>
        <taxon>Schistosomatoidea</taxon>
        <taxon>Schistosomatidae</taxon>
        <taxon>Schistosoma</taxon>
    </lineage>
</organism>
<reference evidence="1" key="1">
    <citation type="submission" date="2022-06" db="EMBL/GenBank/DDBJ databases">
        <authorList>
            <person name="Berger JAMES D."/>
            <person name="Berger JAMES D."/>
        </authorList>
    </citation>
    <scope>NUCLEOTIDE SEQUENCE [LARGE SCALE GENOMIC DNA]</scope>
</reference>
<sequence>MVNQRDQSRTKEASQSLKFKKQRNGWVEYIEQLLDRLIPPNLPDIDAAHTDLSKAVTPPTIEEMRMSVRQTKSAKAAEPDNIPAEALKPNIEVTANMVHVLSSKICEEEQVPTDWKEGYLTKIPNKRDLSKCENYR</sequence>
<dbReference type="Proteomes" id="UP000050792">
    <property type="component" value="Unassembled WGS sequence"/>
</dbReference>
<reference evidence="2" key="2">
    <citation type="submission" date="2023-11" db="UniProtKB">
        <authorList>
            <consortium name="WormBaseParasite"/>
        </authorList>
    </citation>
    <scope>IDENTIFICATION</scope>
</reference>